<feature type="domain" description="CCHC-type" evidence="18">
    <location>
        <begin position="809"/>
        <end position="824"/>
    </location>
</feature>
<feature type="compositionally biased region" description="Basic residues" evidence="17">
    <location>
        <begin position="48"/>
        <end position="68"/>
    </location>
</feature>
<evidence type="ECO:0000256" key="3">
    <source>
        <dbReference type="ARBA" id="ARBA00022679"/>
    </source>
</evidence>
<dbReference type="GO" id="GO:0004519">
    <property type="term" value="F:endonuclease activity"/>
    <property type="evidence" value="ECO:0007669"/>
    <property type="project" value="UniProtKB-KW"/>
</dbReference>
<dbReference type="Gene3D" id="3.10.20.370">
    <property type="match status" value="1"/>
</dbReference>
<dbReference type="Pfam" id="PF20167">
    <property type="entry name" value="Transposase_32"/>
    <property type="match status" value="1"/>
</dbReference>
<evidence type="ECO:0000256" key="8">
    <source>
        <dbReference type="ARBA" id="ARBA00022759"/>
    </source>
</evidence>
<keyword evidence="7" id="KW-0064">Aspartyl protease</keyword>
<dbReference type="GO" id="GO:0003964">
    <property type="term" value="F:RNA-directed DNA polymerase activity"/>
    <property type="evidence" value="ECO:0007669"/>
    <property type="project" value="UniProtKB-KW"/>
</dbReference>
<dbReference type="PROSITE" id="PS50158">
    <property type="entry name" value="ZF_CCHC"/>
    <property type="match status" value="3"/>
</dbReference>
<feature type="compositionally biased region" description="Basic residues" evidence="17">
    <location>
        <begin position="76"/>
        <end position="86"/>
    </location>
</feature>
<feature type="domain" description="CCHC-type" evidence="18">
    <location>
        <begin position="768"/>
        <end position="784"/>
    </location>
</feature>
<sequence length="1658" mass="185912">MSGNSQNSTEKDMSDHDEISKPLACDSNAPDLPVNSEEDQSKKDSRSSKKHKSSSRHSKSKKHRKRKISPSSASIKIKKSKKKKPSKKGETSRALSMTDLYLDTNQSKTDNDDVGTKESMDASPNLSPVTVNKSPNFIDDVNVDNPRADRDVDVQPPEITVQSDDVSNKNGKNLTSVAAVITTPPSPTNVVKEAGPLEDASGILQNNSVTGVADRVEEDDKAVDDSIASAEKQGTSSKVDEDKDDPEEEDLVITHETTVHSTPTQSVAGRTRQRTVRQGVAPVTALTAPSKTVIKPGCKPVLYGPPRTWSKGTPPNEKKKQGLKRKEVSSSDSEYDADKCCCFDNHIQKTAVERSLSPEMLECSDLMDLINFAGLEKTVTNLGMCYEMLVKEFLVNIGPDCDDPFSSEYRRVYVRGQCIDFSPSVINQFLGSNDVDEPAIAVTDNEVCKTLTGGKVLRWPRKVKLSTTNLTVKYALLNKIAAANWVPTSHNYSVATGLGVRICFACLGGVPGIVAKYSGTMTAARANAQIAESLATLTHLLARGDDPARDGEKRLDRFLKHKPSFFVGGFNPDGAVKWVEEVEIIFDAMECANENKLALGTYMLREEANQWWKNAKLRIGDRGVVITWEMFKREFFNKYFPADVKNKKVVEFMRLEQGSLSVAEYAAKFESLCAFSPHYNTPEAENDKCVKFESGLRPDIKHIIGFAEIRNFTTLVAKARICDEDGKAKSNYFKAVRGKSQDRAKPYEVKGRGSARSGKGKEKVDGDKCYRCGKIGHRSFECKKDKDVCYSCGKEGHKSKECKATTPTCFNCGEEGHKSPECKKPKKVTGKVFALNGEGANQVDNLIRGTCFIHDTPLIAIIDTGATHSFISMDCMKRLNIPVYEMSGCMNIETPASGIAVDPAKVDAVMKWGTPESVLEIRSFLGLAGYYRRFIEGFSKMALPLTLLTRKDQAFVWNEKCEKSFQELKEKLTTAPVLILPDAKESFVVYCDASKLGLGGVLMQKGKVVAYASRQLKVHERNYPTHDLELAAVVFTLKVWRHYLYGSRFEVFSDHKSLKYLFDQKELNMRQRRWLEFLKDYDFELSYHPGKANVVADALSRKSLHMSSLMAKELELIEEFRDLSLVCEVTSNSVKLGMLKLTNPFLEKVRECQKEDEKLMKKVTLVIEGQENDFKMDENGVVRFRGRVCVPDVPELKKMIFDEGHKSGLSIHPGLVKMYQDLKKLFWWPRMHKEIAEYVYACLVCQKSKIEHQKPSGLLQPLFIPEWKWDSIAMDFVGGLPKTAKGNEVIWVVVDRLTKSAHFIAIKIGTLVPKLAEIYVEQIIRLHGIPSSIVSDRDPKFTSRFWESLQEALGTKLRLSSAYHPQTDGQSERTIQSLEDLLRACVLEQGESWDSCLPLIEFTYNNSFHSSIGMAPFEALYGRRCRTPLCWYESGETVVLGPDIVQETTEKIRMIREKMKVSQSRQKSYHDKRRKDVEFQEGDHVFLRVTSTTGVGRALKSKKLTSKFIGPYQISERIGKVAYRIALPITLSNLHDVFHVSQLRKYVSDPCHVIESDDIQVKDNLTIETVPLRVEGREVKKLRNKEIASVKVIWGGPAGENATWELESKMRSSYPELFSGPKENIFLKLEHVSDDFGSRIRTVVKQSSNSGHASLGEN</sequence>
<dbReference type="PANTHER" id="PTHR37984:SF5">
    <property type="entry name" value="PROTEIN NYNRIN-LIKE"/>
    <property type="match status" value="1"/>
</dbReference>
<dbReference type="InterPro" id="IPR001878">
    <property type="entry name" value="Znf_CCHC"/>
</dbReference>
<dbReference type="Gene3D" id="1.10.340.70">
    <property type="match status" value="1"/>
</dbReference>
<dbReference type="Gene3D" id="3.30.70.270">
    <property type="match status" value="1"/>
</dbReference>
<evidence type="ECO:0000256" key="7">
    <source>
        <dbReference type="ARBA" id="ARBA00022750"/>
    </source>
</evidence>
<keyword evidence="21" id="KW-1185">Reference proteome</keyword>
<name>A0A2Z6NHI1_TRISU</name>
<keyword evidence="10" id="KW-0460">Magnesium</keyword>
<dbReference type="Pfam" id="PF03732">
    <property type="entry name" value="Retrotrans_gag"/>
    <property type="match status" value="1"/>
</dbReference>
<feature type="region of interest" description="Disordered" evidence="17">
    <location>
        <begin position="304"/>
        <end position="330"/>
    </location>
</feature>
<dbReference type="InterPro" id="IPR036875">
    <property type="entry name" value="Znf_CCHC_sf"/>
</dbReference>
<dbReference type="GO" id="GO:0003677">
    <property type="term" value="F:DNA binding"/>
    <property type="evidence" value="ECO:0007669"/>
    <property type="project" value="UniProtKB-KW"/>
</dbReference>
<dbReference type="CDD" id="cd09274">
    <property type="entry name" value="RNase_HI_RT_Ty3"/>
    <property type="match status" value="1"/>
</dbReference>
<dbReference type="FunFam" id="3.30.70.270:FF:000020">
    <property type="entry name" value="Transposon Tf2-6 polyprotein-like Protein"/>
    <property type="match status" value="1"/>
</dbReference>
<protein>
    <recommendedName>
        <fullName evidence="1">RNA-directed DNA polymerase</fullName>
        <ecNumber evidence="1">2.7.7.49</ecNumber>
    </recommendedName>
</protein>
<feature type="compositionally biased region" description="Polar residues" evidence="17">
    <location>
        <begin position="255"/>
        <end position="268"/>
    </location>
</feature>
<dbReference type="CDD" id="cd00303">
    <property type="entry name" value="retropepsin_like"/>
    <property type="match status" value="1"/>
</dbReference>
<keyword evidence="16" id="KW-0862">Zinc</keyword>
<evidence type="ECO:0000313" key="21">
    <source>
        <dbReference type="Proteomes" id="UP000242715"/>
    </source>
</evidence>
<feature type="compositionally biased region" description="Polar residues" evidence="17">
    <location>
        <begin position="122"/>
        <end position="135"/>
    </location>
</feature>
<dbReference type="InterPro" id="IPR046796">
    <property type="entry name" value="Transposase_32_dom"/>
</dbReference>
<dbReference type="InterPro" id="IPR005162">
    <property type="entry name" value="Retrotrans_gag_dom"/>
</dbReference>
<dbReference type="Proteomes" id="UP000242715">
    <property type="component" value="Unassembled WGS sequence"/>
</dbReference>
<evidence type="ECO:0000256" key="2">
    <source>
        <dbReference type="ARBA" id="ARBA00022670"/>
    </source>
</evidence>
<keyword evidence="16" id="KW-0863">Zinc-finger</keyword>
<dbReference type="EMBL" id="DF973589">
    <property type="protein sequence ID" value="GAU35385.1"/>
    <property type="molecule type" value="Genomic_DNA"/>
</dbReference>
<dbReference type="Gene3D" id="4.10.60.10">
    <property type="entry name" value="Zinc finger, CCHC-type"/>
    <property type="match status" value="1"/>
</dbReference>
<dbReference type="GO" id="GO:0008270">
    <property type="term" value="F:zinc ion binding"/>
    <property type="evidence" value="ECO:0007669"/>
    <property type="project" value="UniProtKB-KW"/>
</dbReference>
<dbReference type="InterPro" id="IPR050951">
    <property type="entry name" value="Retrovirus_Pol_polyprotein"/>
</dbReference>
<dbReference type="Pfam" id="PF24626">
    <property type="entry name" value="SH3_Tf2-1"/>
    <property type="match status" value="1"/>
</dbReference>
<keyword evidence="4" id="KW-0548">Nucleotidyltransferase</keyword>
<evidence type="ECO:0000256" key="10">
    <source>
        <dbReference type="ARBA" id="ARBA00022842"/>
    </source>
</evidence>
<evidence type="ECO:0000256" key="9">
    <source>
        <dbReference type="ARBA" id="ARBA00022801"/>
    </source>
</evidence>
<evidence type="ECO:0000259" key="19">
    <source>
        <dbReference type="PROSITE" id="PS50994"/>
    </source>
</evidence>
<dbReference type="PANTHER" id="PTHR37984">
    <property type="entry name" value="PROTEIN CBG26694"/>
    <property type="match status" value="1"/>
</dbReference>
<proteinExistence type="predicted"/>
<dbReference type="Pfam" id="PF17917">
    <property type="entry name" value="RT_RNaseH"/>
    <property type="match status" value="1"/>
</dbReference>
<feature type="compositionally biased region" description="Polar residues" evidence="17">
    <location>
        <begin position="160"/>
        <end position="176"/>
    </location>
</feature>
<keyword evidence="5" id="KW-0540">Nuclease</keyword>
<keyword evidence="13" id="KW-0239">DNA-directed DNA polymerase</keyword>
<evidence type="ECO:0000256" key="6">
    <source>
        <dbReference type="ARBA" id="ARBA00022723"/>
    </source>
</evidence>
<dbReference type="SUPFAM" id="SSF56672">
    <property type="entry name" value="DNA/RNA polymerases"/>
    <property type="match status" value="1"/>
</dbReference>
<dbReference type="InterPro" id="IPR041373">
    <property type="entry name" value="RT_RNaseH"/>
</dbReference>
<keyword evidence="12" id="KW-0695">RNA-directed DNA polymerase</keyword>
<evidence type="ECO:0000256" key="12">
    <source>
        <dbReference type="ARBA" id="ARBA00022918"/>
    </source>
</evidence>
<keyword evidence="15" id="KW-0233">DNA recombination</keyword>
<dbReference type="Pfam" id="PF00098">
    <property type="entry name" value="zf-CCHC"/>
    <property type="match status" value="3"/>
</dbReference>
<evidence type="ECO:0000256" key="14">
    <source>
        <dbReference type="ARBA" id="ARBA00023125"/>
    </source>
</evidence>
<gene>
    <name evidence="20" type="ORF">TSUD_160360</name>
</gene>
<dbReference type="InterPro" id="IPR043502">
    <property type="entry name" value="DNA/RNA_pol_sf"/>
</dbReference>
<dbReference type="GO" id="GO:0004190">
    <property type="term" value="F:aspartic-type endopeptidase activity"/>
    <property type="evidence" value="ECO:0007669"/>
    <property type="project" value="UniProtKB-KW"/>
</dbReference>
<feature type="domain" description="CCHC-type" evidence="18">
    <location>
        <begin position="789"/>
        <end position="803"/>
    </location>
</feature>
<keyword evidence="11" id="KW-0229">DNA integration</keyword>
<dbReference type="Pfam" id="PF17921">
    <property type="entry name" value="Integrase_H2C2"/>
    <property type="match status" value="1"/>
</dbReference>
<evidence type="ECO:0000256" key="17">
    <source>
        <dbReference type="SAM" id="MobiDB-lite"/>
    </source>
</evidence>
<dbReference type="InterPro" id="IPR056924">
    <property type="entry name" value="SH3_Tf2-1"/>
</dbReference>
<dbReference type="SUPFAM" id="SSF50630">
    <property type="entry name" value="Acid proteases"/>
    <property type="match status" value="1"/>
</dbReference>
<evidence type="ECO:0000256" key="11">
    <source>
        <dbReference type="ARBA" id="ARBA00022908"/>
    </source>
</evidence>
<feature type="compositionally biased region" description="Basic and acidic residues" evidence="17">
    <location>
        <begin position="109"/>
        <end position="120"/>
    </location>
</feature>
<evidence type="ECO:0000256" key="15">
    <source>
        <dbReference type="ARBA" id="ARBA00023172"/>
    </source>
</evidence>
<evidence type="ECO:0000256" key="16">
    <source>
        <dbReference type="PROSITE-ProRule" id="PRU00047"/>
    </source>
</evidence>
<dbReference type="Gene3D" id="3.30.420.10">
    <property type="entry name" value="Ribonuclease H-like superfamily/Ribonuclease H"/>
    <property type="match status" value="1"/>
</dbReference>
<dbReference type="GO" id="GO:0006508">
    <property type="term" value="P:proteolysis"/>
    <property type="evidence" value="ECO:0007669"/>
    <property type="project" value="UniProtKB-KW"/>
</dbReference>
<dbReference type="SUPFAM" id="SSF57756">
    <property type="entry name" value="Retrovirus zinc finger-like domains"/>
    <property type="match status" value="2"/>
</dbReference>
<dbReference type="InterPro" id="IPR036397">
    <property type="entry name" value="RNaseH_sf"/>
</dbReference>
<keyword evidence="2" id="KW-0645">Protease</keyword>
<dbReference type="GO" id="GO:0003887">
    <property type="term" value="F:DNA-directed DNA polymerase activity"/>
    <property type="evidence" value="ECO:0007669"/>
    <property type="project" value="UniProtKB-KW"/>
</dbReference>
<dbReference type="Pfam" id="PF08284">
    <property type="entry name" value="RVP_2"/>
    <property type="match status" value="1"/>
</dbReference>
<keyword evidence="9" id="KW-0378">Hydrolase</keyword>
<reference evidence="21" key="1">
    <citation type="journal article" date="2017" name="Front. Plant Sci.">
        <title>Climate Clever Clovers: New Paradigm to Reduce the Environmental Footprint of Ruminants by Breeding Low Methanogenic Forages Utilizing Haplotype Variation.</title>
        <authorList>
            <person name="Kaur P."/>
            <person name="Appels R."/>
            <person name="Bayer P.E."/>
            <person name="Keeble-Gagnere G."/>
            <person name="Wang J."/>
            <person name="Hirakawa H."/>
            <person name="Shirasawa K."/>
            <person name="Vercoe P."/>
            <person name="Stefanova K."/>
            <person name="Durmic Z."/>
            <person name="Nichols P."/>
            <person name="Revell C."/>
            <person name="Isobe S.N."/>
            <person name="Edwards D."/>
            <person name="Erskine W."/>
        </authorList>
    </citation>
    <scope>NUCLEOTIDE SEQUENCE [LARGE SCALE GENOMIC DNA]</scope>
    <source>
        <strain evidence="21">cv. Daliak</strain>
    </source>
</reference>
<evidence type="ECO:0000259" key="18">
    <source>
        <dbReference type="PROSITE" id="PS50158"/>
    </source>
</evidence>
<keyword evidence="3" id="KW-0808">Transferase</keyword>
<dbReference type="InterPro" id="IPR001584">
    <property type="entry name" value="Integrase_cat-core"/>
</dbReference>
<dbReference type="SUPFAM" id="SSF53098">
    <property type="entry name" value="Ribonuclease H-like"/>
    <property type="match status" value="1"/>
</dbReference>
<dbReference type="InterPro" id="IPR043128">
    <property type="entry name" value="Rev_trsase/Diguanyl_cyclase"/>
</dbReference>
<keyword evidence="14" id="KW-0238">DNA-binding</keyword>
<evidence type="ECO:0000256" key="4">
    <source>
        <dbReference type="ARBA" id="ARBA00022695"/>
    </source>
</evidence>
<dbReference type="InterPro" id="IPR012337">
    <property type="entry name" value="RNaseH-like_sf"/>
</dbReference>
<dbReference type="FunFam" id="3.10.20.370:FF:000001">
    <property type="entry name" value="Retrovirus-related Pol polyprotein from transposon 17.6-like protein"/>
    <property type="match status" value="1"/>
</dbReference>
<dbReference type="PROSITE" id="PS50994">
    <property type="entry name" value="INTEGRASE"/>
    <property type="match status" value="1"/>
</dbReference>
<evidence type="ECO:0000256" key="5">
    <source>
        <dbReference type="ARBA" id="ARBA00022722"/>
    </source>
</evidence>
<organism evidence="20 21">
    <name type="scientific">Trifolium subterraneum</name>
    <name type="common">Subterranean clover</name>
    <dbReference type="NCBI Taxonomy" id="3900"/>
    <lineage>
        <taxon>Eukaryota</taxon>
        <taxon>Viridiplantae</taxon>
        <taxon>Streptophyta</taxon>
        <taxon>Embryophyta</taxon>
        <taxon>Tracheophyta</taxon>
        <taxon>Spermatophyta</taxon>
        <taxon>Magnoliopsida</taxon>
        <taxon>eudicotyledons</taxon>
        <taxon>Gunneridae</taxon>
        <taxon>Pentapetalae</taxon>
        <taxon>rosids</taxon>
        <taxon>fabids</taxon>
        <taxon>Fabales</taxon>
        <taxon>Fabaceae</taxon>
        <taxon>Papilionoideae</taxon>
        <taxon>50 kb inversion clade</taxon>
        <taxon>NPAAA clade</taxon>
        <taxon>Hologalegina</taxon>
        <taxon>IRL clade</taxon>
        <taxon>Trifolieae</taxon>
        <taxon>Trifolium</taxon>
    </lineage>
</organism>
<dbReference type="InterPro" id="IPR041588">
    <property type="entry name" value="Integrase_H2C2"/>
</dbReference>
<dbReference type="InterPro" id="IPR021109">
    <property type="entry name" value="Peptidase_aspartic_dom_sf"/>
</dbReference>
<evidence type="ECO:0000313" key="20">
    <source>
        <dbReference type="EMBL" id="GAU35385.1"/>
    </source>
</evidence>
<dbReference type="EC" id="2.7.7.49" evidence="1"/>
<dbReference type="GO" id="GO:0015074">
    <property type="term" value="P:DNA integration"/>
    <property type="evidence" value="ECO:0007669"/>
    <property type="project" value="UniProtKB-KW"/>
</dbReference>
<feature type="domain" description="Integrase catalytic" evidence="19">
    <location>
        <begin position="1257"/>
        <end position="1424"/>
    </location>
</feature>
<evidence type="ECO:0000256" key="13">
    <source>
        <dbReference type="ARBA" id="ARBA00022932"/>
    </source>
</evidence>
<keyword evidence="6" id="KW-0479">Metal-binding</keyword>
<dbReference type="SMART" id="SM00343">
    <property type="entry name" value="ZnF_C2HC"/>
    <property type="match status" value="3"/>
</dbReference>
<dbReference type="Gene3D" id="2.40.70.10">
    <property type="entry name" value="Acid Proteases"/>
    <property type="match status" value="1"/>
</dbReference>
<feature type="compositionally biased region" description="Basic and acidic residues" evidence="17">
    <location>
        <begin position="9"/>
        <end position="20"/>
    </location>
</feature>
<accession>A0A2Z6NHI1</accession>
<feature type="compositionally biased region" description="Basic and acidic residues" evidence="17">
    <location>
        <begin position="316"/>
        <end position="329"/>
    </location>
</feature>
<feature type="region of interest" description="Disordered" evidence="17">
    <location>
        <begin position="1"/>
        <end position="278"/>
    </location>
</feature>
<dbReference type="GO" id="GO:0006310">
    <property type="term" value="P:DNA recombination"/>
    <property type="evidence" value="ECO:0007669"/>
    <property type="project" value="UniProtKB-KW"/>
</dbReference>
<keyword evidence="8" id="KW-0255">Endonuclease</keyword>
<evidence type="ECO:0000256" key="1">
    <source>
        <dbReference type="ARBA" id="ARBA00012493"/>
    </source>
</evidence>
<feature type="compositionally biased region" description="Acidic residues" evidence="17">
    <location>
        <begin position="242"/>
        <end position="251"/>
    </location>
</feature>